<dbReference type="EMBL" id="LASV01000151">
    <property type="protein sequence ID" value="KKA22217.1"/>
    <property type="molecule type" value="Genomic_DNA"/>
</dbReference>
<comment type="caution">
    <text evidence="9">The sequence shown here is derived from an EMBL/GenBank/DDBJ whole genome shotgun (WGS) entry which is preliminary data.</text>
</comment>
<proteinExistence type="predicted"/>
<dbReference type="RefSeq" id="XP_013328829.1">
    <property type="nucleotide sequence ID" value="XM_013473375.1"/>
</dbReference>
<accession>A0A0F4YVB5</accession>
<feature type="signal peptide" evidence="7">
    <location>
        <begin position="1"/>
        <end position="22"/>
    </location>
</feature>
<dbReference type="STRING" id="1408163.A0A0F4YVB5"/>
<dbReference type="Pfam" id="PF09430">
    <property type="entry name" value="EMC7_beta-sandw"/>
    <property type="match status" value="1"/>
</dbReference>
<dbReference type="AlphaFoldDB" id="A0A0F4YVB5"/>
<dbReference type="InterPro" id="IPR039163">
    <property type="entry name" value="EMC7"/>
</dbReference>
<dbReference type="PANTHER" id="PTHR13605:SF4">
    <property type="entry name" value="ER MEMBRANE PROTEIN COMPLEX SUBUNIT 7"/>
    <property type="match status" value="1"/>
</dbReference>
<evidence type="ECO:0000256" key="2">
    <source>
        <dbReference type="ARBA" id="ARBA00022692"/>
    </source>
</evidence>
<dbReference type="GeneID" id="25316130"/>
<name>A0A0F4YVB5_RASE3</name>
<evidence type="ECO:0000256" key="7">
    <source>
        <dbReference type="SAM" id="SignalP"/>
    </source>
</evidence>
<dbReference type="InterPro" id="IPR019008">
    <property type="entry name" value="Beta_sandwich_EMC7"/>
</dbReference>
<feature type="compositionally biased region" description="Low complexity" evidence="6">
    <location>
        <begin position="216"/>
        <end position="231"/>
    </location>
</feature>
<feature type="region of interest" description="Disordered" evidence="6">
    <location>
        <begin position="210"/>
        <end position="231"/>
    </location>
</feature>
<reference evidence="9 10" key="1">
    <citation type="submission" date="2015-04" db="EMBL/GenBank/DDBJ databases">
        <authorList>
            <person name="Heijne W.H."/>
            <person name="Fedorova N.D."/>
            <person name="Nierman W.C."/>
            <person name="Vollebregt A.W."/>
            <person name="Zhao Z."/>
            <person name="Wu L."/>
            <person name="Kumar M."/>
            <person name="Stam H."/>
            <person name="van den Berg M.A."/>
            <person name="Pel H.J."/>
        </authorList>
    </citation>
    <scope>NUCLEOTIDE SEQUENCE [LARGE SCALE GENOMIC DNA]</scope>
    <source>
        <strain evidence="9 10">CBS 393.64</strain>
    </source>
</reference>
<feature type="chain" id="PRO_5002482037" description="ER membrane protein complex subunit 7 beta-sandwich domain-containing protein" evidence="7">
    <location>
        <begin position="23"/>
        <end position="285"/>
    </location>
</feature>
<comment type="subcellular location">
    <subcellularLocation>
        <location evidence="1">Membrane</location>
        <topology evidence="1">Single-pass membrane protein</topology>
    </subcellularLocation>
</comment>
<dbReference type="PANTHER" id="PTHR13605">
    <property type="entry name" value="ER MEMBRANE PROTEIN COMPLEX SUBUNIT 7"/>
    <property type="match status" value="1"/>
</dbReference>
<evidence type="ECO:0000259" key="8">
    <source>
        <dbReference type="Pfam" id="PF09430"/>
    </source>
</evidence>
<organism evidence="9 10">
    <name type="scientific">Rasamsonia emersonii (strain ATCC 16479 / CBS 393.64 / IMI 116815)</name>
    <dbReference type="NCBI Taxonomy" id="1408163"/>
    <lineage>
        <taxon>Eukaryota</taxon>
        <taxon>Fungi</taxon>
        <taxon>Dikarya</taxon>
        <taxon>Ascomycota</taxon>
        <taxon>Pezizomycotina</taxon>
        <taxon>Eurotiomycetes</taxon>
        <taxon>Eurotiomycetidae</taxon>
        <taxon>Eurotiales</taxon>
        <taxon>Trichocomaceae</taxon>
        <taxon>Rasamsonia</taxon>
    </lineage>
</organism>
<evidence type="ECO:0000256" key="1">
    <source>
        <dbReference type="ARBA" id="ARBA00004167"/>
    </source>
</evidence>
<evidence type="ECO:0000256" key="5">
    <source>
        <dbReference type="ARBA" id="ARBA00023136"/>
    </source>
</evidence>
<keyword evidence="2" id="KW-0812">Transmembrane</keyword>
<keyword evidence="3 7" id="KW-0732">Signal</keyword>
<evidence type="ECO:0000313" key="9">
    <source>
        <dbReference type="EMBL" id="KKA22217.1"/>
    </source>
</evidence>
<evidence type="ECO:0000313" key="10">
    <source>
        <dbReference type="Proteomes" id="UP000053958"/>
    </source>
</evidence>
<dbReference type="OrthoDB" id="27095at2759"/>
<evidence type="ECO:0000256" key="4">
    <source>
        <dbReference type="ARBA" id="ARBA00022989"/>
    </source>
</evidence>
<keyword evidence="5" id="KW-0472">Membrane</keyword>
<dbReference type="Proteomes" id="UP000053958">
    <property type="component" value="Unassembled WGS sequence"/>
</dbReference>
<sequence length="285" mass="29942">MAASLLYFCAALSALLLPTASAASLTITIPPSNILPNPHVLPPTTHATLTTLPSSSSQKKHVLTAPLTRSSTFVFPDLDLNGSSQNQQQRESYLLDIRSREYVFAPYRVDVGAEGTILGVWETFRGNPWDNRGAEKFVAAQATGRTSGQNQDVVVEAKVVARRGFYEERPRFSPLSLFKNPMILLAVFALAVTFGMPKLLENMDPEMRAEFEKQSRAGPLSGASRSALAAGAGPGGAAGGFDLAGWMAGATSGPGSSSSSSATSGDTSGVTTGRESSSSAGRRRG</sequence>
<feature type="region of interest" description="Disordered" evidence="6">
    <location>
        <begin position="249"/>
        <end position="285"/>
    </location>
</feature>
<gene>
    <name evidence="9" type="ORF">T310_3781</name>
</gene>
<keyword evidence="10" id="KW-1185">Reference proteome</keyword>
<evidence type="ECO:0000256" key="6">
    <source>
        <dbReference type="SAM" id="MobiDB-lite"/>
    </source>
</evidence>
<keyword evidence="4" id="KW-1133">Transmembrane helix</keyword>
<feature type="domain" description="ER membrane protein complex subunit 7 beta-sandwich" evidence="8">
    <location>
        <begin position="37"/>
        <end position="185"/>
    </location>
</feature>
<dbReference type="GO" id="GO:0072546">
    <property type="term" value="C:EMC complex"/>
    <property type="evidence" value="ECO:0007669"/>
    <property type="project" value="TreeGrafter"/>
</dbReference>
<protein>
    <recommendedName>
        <fullName evidence="8">ER membrane protein complex subunit 7 beta-sandwich domain-containing protein</fullName>
    </recommendedName>
</protein>
<evidence type="ECO:0000256" key="3">
    <source>
        <dbReference type="ARBA" id="ARBA00022729"/>
    </source>
</evidence>